<comment type="caution">
    <text evidence="1">The sequence shown here is derived from an EMBL/GenBank/DDBJ whole genome shotgun (WGS) entry which is preliminary data.</text>
</comment>
<organism evidence="1 2">
    <name type="scientific">Candidatus Thiodiazotropha endolucinida</name>
    <dbReference type="NCBI Taxonomy" id="1655433"/>
    <lineage>
        <taxon>Bacteria</taxon>
        <taxon>Pseudomonadati</taxon>
        <taxon>Pseudomonadota</taxon>
        <taxon>Gammaproteobacteria</taxon>
        <taxon>Chromatiales</taxon>
        <taxon>Sedimenticolaceae</taxon>
        <taxon>Candidatus Thiodiazotropha</taxon>
    </lineage>
</organism>
<sequence>MMKSLQVADSVQFVLLYTFPAPDPNSLITRFIPNITIPRIVIIYLHGLNSAGSSGKAAVLRASLPGMQVISPTYPAHTAAKAVESLTQTLRPLMADENSADEPLVMVGSSMGGFYGAWLAQQLQIHHLVMINPALQPWELLQQVIGWQYNQALDERYYLSSEMVAGTRQYTVEPSPEGVPTTLLLDKGDELIDYRIAEGIYQGIGNIHCFEGGSHTFDHMEEAVAIIAGIHRSLEEIKKSANEHE</sequence>
<keyword evidence="2" id="KW-1185">Reference proteome</keyword>
<dbReference type="PANTHER" id="PTHR35602:SF3">
    <property type="entry name" value="ESTERASE YQIA"/>
    <property type="match status" value="1"/>
</dbReference>
<gene>
    <name evidence="1" type="ORF">CODIS_36720</name>
</gene>
<evidence type="ECO:0000313" key="2">
    <source>
        <dbReference type="Proteomes" id="UP000094769"/>
    </source>
</evidence>
<evidence type="ECO:0000313" key="1">
    <source>
        <dbReference type="EMBL" id="ODJ86137.1"/>
    </source>
</evidence>
<dbReference type="Proteomes" id="UP000094769">
    <property type="component" value="Unassembled WGS sequence"/>
</dbReference>
<dbReference type="Gene3D" id="3.40.50.1820">
    <property type="entry name" value="alpha/beta hydrolase"/>
    <property type="match status" value="1"/>
</dbReference>
<dbReference type="Pfam" id="PF05728">
    <property type="entry name" value="UPF0227"/>
    <property type="match status" value="1"/>
</dbReference>
<dbReference type="PANTHER" id="PTHR35602">
    <property type="entry name" value="ESTERASE YQIA-RELATED"/>
    <property type="match status" value="1"/>
</dbReference>
<accession>A0A7Z0VID6</accession>
<protein>
    <submittedName>
        <fullName evidence="1">Esterase YqiA</fullName>
    </submittedName>
</protein>
<name>A0A7Z0VID6_9GAMM</name>
<dbReference type="EMBL" id="MARB01000027">
    <property type="protein sequence ID" value="ODJ86137.1"/>
    <property type="molecule type" value="Genomic_DNA"/>
</dbReference>
<proteinExistence type="predicted"/>
<dbReference type="InterPro" id="IPR029058">
    <property type="entry name" value="AB_hydrolase_fold"/>
</dbReference>
<dbReference type="AlphaFoldDB" id="A0A7Z0VID6"/>
<reference evidence="1 2" key="1">
    <citation type="submission" date="2016-06" db="EMBL/GenBank/DDBJ databases">
        <title>Genome sequence of endosymbiont of Candidatus Endolucinida thiodiazotropha.</title>
        <authorList>
            <person name="Poehlein A."/>
            <person name="Koenig S."/>
            <person name="Heiden S.E."/>
            <person name="Thuermer A."/>
            <person name="Voget S."/>
            <person name="Daniel R."/>
            <person name="Markert S."/>
            <person name="Gros O."/>
            <person name="Schweder T."/>
        </authorList>
    </citation>
    <scope>NUCLEOTIDE SEQUENCE [LARGE SCALE GENOMIC DNA]</scope>
    <source>
        <strain evidence="1 2">COS</strain>
    </source>
</reference>
<dbReference type="InterPro" id="IPR008886">
    <property type="entry name" value="UPF0227/Esterase_YqiA"/>
</dbReference>
<dbReference type="SUPFAM" id="SSF53474">
    <property type="entry name" value="alpha/beta-Hydrolases"/>
    <property type="match status" value="1"/>
</dbReference>
<dbReference type="RefSeq" id="WP_235615273.1">
    <property type="nucleotide sequence ID" value="NZ_MARB01000027.1"/>
</dbReference>